<reference evidence="1" key="2">
    <citation type="journal article" date="2015" name="Fish Shellfish Immunol.">
        <title>Early steps in the European eel (Anguilla anguilla)-Vibrio vulnificus interaction in the gills: Role of the RtxA13 toxin.</title>
        <authorList>
            <person name="Callol A."/>
            <person name="Pajuelo D."/>
            <person name="Ebbesson L."/>
            <person name="Teles M."/>
            <person name="MacKenzie S."/>
            <person name="Amaro C."/>
        </authorList>
    </citation>
    <scope>NUCLEOTIDE SEQUENCE</scope>
</reference>
<proteinExistence type="predicted"/>
<organism evidence="1">
    <name type="scientific">Anguilla anguilla</name>
    <name type="common">European freshwater eel</name>
    <name type="synonym">Muraena anguilla</name>
    <dbReference type="NCBI Taxonomy" id="7936"/>
    <lineage>
        <taxon>Eukaryota</taxon>
        <taxon>Metazoa</taxon>
        <taxon>Chordata</taxon>
        <taxon>Craniata</taxon>
        <taxon>Vertebrata</taxon>
        <taxon>Euteleostomi</taxon>
        <taxon>Actinopterygii</taxon>
        <taxon>Neopterygii</taxon>
        <taxon>Teleostei</taxon>
        <taxon>Anguilliformes</taxon>
        <taxon>Anguillidae</taxon>
        <taxon>Anguilla</taxon>
    </lineage>
</organism>
<protein>
    <submittedName>
        <fullName evidence="1">Uncharacterized protein</fullName>
    </submittedName>
</protein>
<dbReference type="EMBL" id="GBXM01073981">
    <property type="protein sequence ID" value="JAH34596.1"/>
    <property type="molecule type" value="Transcribed_RNA"/>
</dbReference>
<accession>A0A0E9RZS9</accession>
<reference evidence="1" key="1">
    <citation type="submission" date="2014-11" db="EMBL/GenBank/DDBJ databases">
        <authorList>
            <person name="Amaro Gonzalez C."/>
        </authorList>
    </citation>
    <scope>NUCLEOTIDE SEQUENCE</scope>
</reference>
<name>A0A0E9RZS9_ANGAN</name>
<sequence length="25" mass="2832">MRALICALLTFLLLISKKKNFLAPI</sequence>
<evidence type="ECO:0000313" key="1">
    <source>
        <dbReference type="EMBL" id="JAH34596.1"/>
    </source>
</evidence>
<dbReference type="AlphaFoldDB" id="A0A0E9RZS9"/>